<evidence type="ECO:0008006" key="3">
    <source>
        <dbReference type="Google" id="ProtNLM"/>
    </source>
</evidence>
<reference evidence="1 2" key="1">
    <citation type="submission" date="2016-10" db="EMBL/GenBank/DDBJ databases">
        <authorList>
            <person name="Cai Z."/>
        </authorList>
    </citation>
    <scope>NUCLEOTIDE SEQUENCE [LARGE SCALE GENOMIC DNA]</scope>
</reference>
<name>A0A383W998_TETOB</name>
<dbReference type="EMBL" id="FNXT01001197">
    <property type="protein sequence ID" value="SZX73752.1"/>
    <property type="molecule type" value="Genomic_DNA"/>
</dbReference>
<proteinExistence type="predicted"/>
<gene>
    <name evidence="1" type="ORF">BQ4739_LOCUS14005</name>
</gene>
<evidence type="ECO:0000313" key="2">
    <source>
        <dbReference type="Proteomes" id="UP000256970"/>
    </source>
</evidence>
<accession>A0A383W998</accession>
<dbReference type="OrthoDB" id="506921at2759"/>
<dbReference type="AlphaFoldDB" id="A0A383W998"/>
<evidence type="ECO:0000313" key="1">
    <source>
        <dbReference type="EMBL" id="SZX73752.1"/>
    </source>
</evidence>
<sequence>MASQAVKAAKAIYAQPAFVPKGPINSGRFNLIREIAIGTVLGISFGFVWKSWHWGEKRRLANYYSELYKKEKADEDAYSAELRSKLKALEDELLA</sequence>
<organism evidence="1 2">
    <name type="scientific">Tetradesmus obliquus</name>
    <name type="common">Green alga</name>
    <name type="synonym">Acutodesmus obliquus</name>
    <dbReference type="NCBI Taxonomy" id="3088"/>
    <lineage>
        <taxon>Eukaryota</taxon>
        <taxon>Viridiplantae</taxon>
        <taxon>Chlorophyta</taxon>
        <taxon>core chlorophytes</taxon>
        <taxon>Chlorophyceae</taxon>
        <taxon>CS clade</taxon>
        <taxon>Sphaeropleales</taxon>
        <taxon>Scenedesmaceae</taxon>
        <taxon>Tetradesmus</taxon>
    </lineage>
</organism>
<dbReference type="Proteomes" id="UP000256970">
    <property type="component" value="Unassembled WGS sequence"/>
</dbReference>
<protein>
    <recommendedName>
        <fullName evidence="3">Cytochrome c oxidase subunit 5C</fullName>
    </recommendedName>
</protein>
<keyword evidence="2" id="KW-1185">Reference proteome</keyword>